<accession>A0ACC0NSC5</accession>
<keyword evidence="2" id="KW-1185">Reference proteome</keyword>
<evidence type="ECO:0000313" key="1">
    <source>
        <dbReference type="EMBL" id="KAI8555383.1"/>
    </source>
</evidence>
<organism evidence="1 2">
    <name type="scientific">Rhododendron molle</name>
    <name type="common">Chinese azalea</name>
    <name type="synonym">Azalea mollis</name>
    <dbReference type="NCBI Taxonomy" id="49168"/>
    <lineage>
        <taxon>Eukaryota</taxon>
        <taxon>Viridiplantae</taxon>
        <taxon>Streptophyta</taxon>
        <taxon>Embryophyta</taxon>
        <taxon>Tracheophyta</taxon>
        <taxon>Spermatophyta</taxon>
        <taxon>Magnoliopsida</taxon>
        <taxon>eudicotyledons</taxon>
        <taxon>Gunneridae</taxon>
        <taxon>Pentapetalae</taxon>
        <taxon>asterids</taxon>
        <taxon>Ericales</taxon>
        <taxon>Ericaceae</taxon>
        <taxon>Ericoideae</taxon>
        <taxon>Rhodoreae</taxon>
        <taxon>Rhododendron</taxon>
    </lineage>
</organism>
<proteinExistence type="predicted"/>
<name>A0ACC0NSC5_RHOML</name>
<reference evidence="1" key="1">
    <citation type="submission" date="2022-02" db="EMBL/GenBank/DDBJ databases">
        <title>Plant Genome Project.</title>
        <authorList>
            <person name="Zhang R.-G."/>
        </authorList>
    </citation>
    <scope>NUCLEOTIDE SEQUENCE</scope>
    <source>
        <strain evidence="1">AT1</strain>
    </source>
</reference>
<evidence type="ECO:0000313" key="2">
    <source>
        <dbReference type="Proteomes" id="UP001062846"/>
    </source>
</evidence>
<comment type="caution">
    <text evidence="1">The sequence shown here is derived from an EMBL/GenBank/DDBJ whole genome shotgun (WGS) entry which is preliminary data.</text>
</comment>
<protein>
    <submittedName>
        <fullName evidence="1">Uncharacterized protein</fullName>
    </submittedName>
</protein>
<dbReference type="Proteomes" id="UP001062846">
    <property type="component" value="Chromosome 5"/>
</dbReference>
<sequence length="318" mass="35965">MPHYHYHLHYNYALAIATVLLSFSLQLAQCQLNDDYNPTLLPLLIQAVYGRLSDLTSTILSAPFTKNASFCIKDPEVEWDRAFNYSSNLTFVSSCIQKTNGDMPLRLCTAAEAKFYFNNFVGGASGVLLNKYCNLTSWVPGCKPGWACSVNLTVQEACPLGSYYPLATLNEATSMCDPHYCWMGSMYEKPKLLAELVLQVGVISCRHCVSEYLCVRNYVDPLATILLVIYNCSDQVLSTRERRKAKSREAAARSVRQKTQAHERWKSTNAAMKHVKGFPSQLSRTFSRRKTVTPTEELRIFCQTFIEIDDDLVGFFPH</sequence>
<dbReference type="EMBL" id="CM046392">
    <property type="protein sequence ID" value="KAI8555383.1"/>
    <property type="molecule type" value="Genomic_DNA"/>
</dbReference>
<gene>
    <name evidence="1" type="ORF">RHMOL_Rhmol05G0170400</name>
</gene>